<dbReference type="EnsemblMetazoa" id="CJA35303b.1">
    <property type="protein sequence ID" value="CJA35303b.1"/>
    <property type="gene ID" value="WBGene00211150"/>
</dbReference>
<organism evidence="2 3">
    <name type="scientific">Caenorhabditis japonica</name>
    <dbReference type="NCBI Taxonomy" id="281687"/>
    <lineage>
        <taxon>Eukaryota</taxon>
        <taxon>Metazoa</taxon>
        <taxon>Ecdysozoa</taxon>
        <taxon>Nematoda</taxon>
        <taxon>Chromadorea</taxon>
        <taxon>Rhabditida</taxon>
        <taxon>Rhabditina</taxon>
        <taxon>Rhabditomorpha</taxon>
        <taxon>Rhabditoidea</taxon>
        <taxon>Rhabditidae</taxon>
        <taxon>Peloderinae</taxon>
        <taxon>Caenorhabditis</taxon>
    </lineage>
</organism>
<sequence length="267" mass="29848">MDPFHVPSVSDPFWHYLPPPVHQYTTDAHFDKPPEAAHIIGGPQRAAMQVRSTEMILTRRLKSASAALANAGRTEKSRYKPVIGLEVNIGLDWRLPDATCSNDSARIPDAAEYCAWAWWQSGALEHSRNMATMVLIGQDRYYCKSPASLISFSHRFPQELYSCCYLQTSSSSWVPRASHHSLTIIAPYCHRGYGHTIDNALSRRHHSRTLRLLTSTLISARGSSLSGRHTLTGRPIRTRPPTNQRPPEPSGTTTPILTTIKGDDFPH</sequence>
<reference evidence="2" key="2">
    <citation type="submission" date="2022-06" db="UniProtKB">
        <authorList>
            <consortium name="EnsemblMetazoa"/>
        </authorList>
    </citation>
    <scope>IDENTIFICATION</scope>
    <source>
        <strain evidence="2">DF5081</strain>
    </source>
</reference>
<reference evidence="3" key="1">
    <citation type="submission" date="2010-08" db="EMBL/GenBank/DDBJ databases">
        <authorList>
            <consortium name="Caenorhabditis japonica Sequencing Consortium"/>
            <person name="Wilson R.K."/>
        </authorList>
    </citation>
    <scope>NUCLEOTIDE SEQUENCE [LARGE SCALE GENOMIC DNA]</scope>
    <source>
        <strain evidence="3">DF5081</strain>
    </source>
</reference>
<name>A0A8R1EHZ5_CAEJA</name>
<evidence type="ECO:0000313" key="3">
    <source>
        <dbReference type="Proteomes" id="UP000005237"/>
    </source>
</evidence>
<protein>
    <submittedName>
        <fullName evidence="2">Uncharacterized protein</fullName>
    </submittedName>
</protein>
<feature type="region of interest" description="Disordered" evidence="1">
    <location>
        <begin position="224"/>
        <end position="267"/>
    </location>
</feature>
<dbReference type="Proteomes" id="UP000005237">
    <property type="component" value="Unassembled WGS sequence"/>
</dbReference>
<evidence type="ECO:0000313" key="2">
    <source>
        <dbReference type="EnsemblMetazoa" id="CJA35303b.1"/>
    </source>
</evidence>
<keyword evidence="3" id="KW-1185">Reference proteome</keyword>
<proteinExistence type="predicted"/>
<dbReference type="AlphaFoldDB" id="A0A8R1EHZ5"/>
<accession>A0A8R1EHZ5</accession>
<evidence type="ECO:0000256" key="1">
    <source>
        <dbReference type="SAM" id="MobiDB-lite"/>
    </source>
</evidence>